<dbReference type="CDD" id="cd18032">
    <property type="entry name" value="DEXHc_RE_I_III_res"/>
    <property type="match status" value="1"/>
</dbReference>
<dbReference type="GO" id="GO:0032042">
    <property type="term" value="P:mitochondrial DNA metabolic process"/>
    <property type="evidence" value="ECO:0007669"/>
    <property type="project" value="TreeGrafter"/>
</dbReference>
<dbReference type="GO" id="GO:0000403">
    <property type="term" value="F:Y-form DNA binding"/>
    <property type="evidence" value="ECO:0007669"/>
    <property type="project" value="TreeGrafter"/>
</dbReference>
<dbReference type="InterPro" id="IPR001650">
    <property type="entry name" value="Helicase_C-like"/>
</dbReference>
<gene>
    <name evidence="4" type="ORF">DASC09_020230</name>
</gene>
<evidence type="ECO:0000256" key="1">
    <source>
        <dbReference type="ARBA" id="ARBA00022806"/>
    </source>
</evidence>
<dbReference type="PROSITE" id="PS51192">
    <property type="entry name" value="HELICASE_ATP_BIND_1"/>
    <property type="match status" value="1"/>
</dbReference>
<dbReference type="Gene3D" id="3.40.50.300">
    <property type="entry name" value="P-loop containing nucleotide triphosphate hydrolases"/>
    <property type="match status" value="2"/>
</dbReference>
<keyword evidence="1" id="KW-0067">ATP-binding</keyword>
<dbReference type="SMART" id="SM00487">
    <property type="entry name" value="DEXDc"/>
    <property type="match status" value="1"/>
</dbReference>
<evidence type="ECO:0000259" key="3">
    <source>
        <dbReference type="PROSITE" id="PS51194"/>
    </source>
</evidence>
<dbReference type="PROSITE" id="PS51194">
    <property type="entry name" value="HELICASE_CTER"/>
    <property type="match status" value="1"/>
</dbReference>
<protein>
    <submittedName>
        <fullName evidence="4">Double-stranded DNA-dependent ATPase</fullName>
    </submittedName>
</protein>
<evidence type="ECO:0000259" key="2">
    <source>
        <dbReference type="PROSITE" id="PS51192"/>
    </source>
</evidence>
<accession>A0AAV5QIM3</accession>
<keyword evidence="1" id="KW-0547">Nucleotide-binding</keyword>
<dbReference type="Pfam" id="PF00271">
    <property type="entry name" value="Helicase_C"/>
    <property type="match status" value="1"/>
</dbReference>
<evidence type="ECO:0000313" key="4">
    <source>
        <dbReference type="EMBL" id="GMM34698.1"/>
    </source>
</evidence>
<dbReference type="CDD" id="cd18799">
    <property type="entry name" value="SF2_C_EcoAI-like"/>
    <property type="match status" value="1"/>
</dbReference>
<dbReference type="GO" id="GO:0036121">
    <property type="term" value="F:double-stranded DNA helicase activity"/>
    <property type="evidence" value="ECO:0007669"/>
    <property type="project" value="TreeGrafter"/>
</dbReference>
<dbReference type="SMART" id="SM00490">
    <property type="entry name" value="HELICc"/>
    <property type="match status" value="1"/>
</dbReference>
<feature type="domain" description="Helicase ATP-binding" evidence="2">
    <location>
        <begin position="94"/>
        <end position="257"/>
    </location>
</feature>
<dbReference type="GeneID" id="90072677"/>
<organism evidence="4 5">
    <name type="scientific">Saccharomycopsis crataegensis</name>
    <dbReference type="NCBI Taxonomy" id="43959"/>
    <lineage>
        <taxon>Eukaryota</taxon>
        <taxon>Fungi</taxon>
        <taxon>Dikarya</taxon>
        <taxon>Ascomycota</taxon>
        <taxon>Saccharomycotina</taxon>
        <taxon>Saccharomycetes</taxon>
        <taxon>Saccharomycopsidaceae</taxon>
        <taxon>Saccharomycopsis</taxon>
    </lineage>
</organism>
<evidence type="ECO:0000313" key="5">
    <source>
        <dbReference type="Proteomes" id="UP001360560"/>
    </source>
</evidence>
<proteinExistence type="predicted"/>
<comment type="caution">
    <text evidence="4">The sequence shown here is derived from an EMBL/GenBank/DDBJ whole genome shotgun (WGS) entry which is preliminary data.</text>
</comment>
<sequence length="708" mass="79493">MIRSLAPSINRSHAVFRHRLTRICIMSQCQAFHTDSLTSYMEQLALSPSPSPQKNLPDQFKPVQKIEGIFGNSADTTGLQLRDYQKDCIVKCLRAFDQGKRRIAVSLATGGGKTVVFSSLIKHMAPLTESQGDKTLILVHRKELCEQAAATCARIMPEKVVEIDIGGNKASGMADITVASIQSLNRGDRLSKYDPKDYKLIIIDEAHHAAAKSYINILQNFNAHNTETKVAVVGFSATLDRHDGKSLADSMDYVVFHKGLDEMVTDGWLCDAKVTVVRDDDLDLSSVIVREEDFTITGLSKAVNTEKSNDLILQTYLKYREEDHFESTLIFGVDVDHVQALRDLFAANDIKAECVTGKTAASTRSKVVTDFKSKKINVLVNCGIFTEGTDIPNIDSIILARPTKSKNLLSQMIGRGLRKHDAKELCHIISFIPVSIEVATVPTLLGISYQLPTKKFNTNMMSSFSREKPLLREFSQDKLNFKLFASLRDFAYQPSRKESDAKYFTKDSLAWIRSDKETWLLEFRSGYVRVTKTPSPIDGGESSFLTKFYEALGASFRYTIAEEFMKSSVLETISTVHEKLKEYAPSQYYPRKHASWRFQSATAGQKKAILGYFGRTLSKMSLKVSMIPFKEILEKTIDGMNKGTCSDLIFMQTLGSKEFHKRIIQAIESKMLLVDKKTETKPGKSAIPIDQFRAHEDIGRTKKINRRA</sequence>
<dbReference type="RefSeq" id="XP_064851698.1">
    <property type="nucleotide sequence ID" value="XM_064995626.1"/>
</dbReference>
<dbReference type="InterPro" id="IPR050742">
    <property type="entry name" value="Helicase_Restrict-Modif_Enz"/>
</dbReference>
<name>A0AAV5QIM3_9ASCO</name>
<dbReference type="Pfam" id="PF04851">
    <property type="entry name" value="ResIII"/>
    <property type="match status" value="1"/>
</dbReference>
<reference evidence="4 5" key="1">
    <citation type="journal article" date="2023" name="Elife">
        <title>Identification of key yeast species and microbe-microbe interactions impacting larval growth of Drosophila in the wild.</title>
        <authorList>
            <person name="Mure A."/>
            <person name="Sugiura Y."/>
            <person name="Maeda R."/>
            <person name="Honda K."/>
            <person name="Sakurai N."/>
            <person name="Takahashi Y."/>
            <person name="Watada M."/>
            <person name="Katoh T."/>
            <person name="Gotoh A."/>
            <person name="Gotoh Y."/>
            <person name="Taniguchi I."/>
            <person name="Nakamura K."/>
            <person name="Hayashi T."/>
            <person name="Katayama T."/>
            <person name="Uemura T."/>
            <person name="Hattori Y."/>
        </authorList>
    </citation>
    <scope>NUCLEOTIDE SEQUENCE [LARGE SCALE GENOMIC DNA]</scope>
    <source>
        <strain evidence="4 5">SC-9</strain>
    </source>
</reference>
<dbReference type="Proteomes" id="UP001360560">
    <property type="component" value="Unassembled WGS sequence"/>
</dbReference>
<dbReference type="EMBL" id="BTFZ01000003">
    <property type="protein sequence ID" value="GMM34698.1"/>
    <property type="molecule type" value="Genomic_DNA"/>
</dbReference>
<dbReference type="GO" id="GO:0005524">
    <property type="term" value="F:ATP binding"/>
    <property type="evidence" value="ECO:0007669"/>
    <property type="project" value="InterPro"/>
</dbReference>
<keyword evidence="1" id="KW-0378">Hydrolase</keyword>
<feature type="domain" description="Helicase C-terminal" evidence="3">
    <location>
        <begin position="311"/>
        <end position="471"/>
    </location>
</feature>
<dbReference type="PANTHER" id="PTHR47396:SF1">
    <property type="entry name" value="ATP-DEPENDENT HELICASE IRC3-RELATED"/>
    <property type="match status" value="1"/>
</dbReference>
<dbReference type="AlphaFoldDB" id="A0AAV5QIM3"/>
<dbReference type="InterPro" id="IPR006935">
    <property type="entry name" value="Helicase/UvrB_N"/>
</dbReference>
<dbReference type="SUPFAM" id="SSF52540">
    <property type="entry name" value="P-loop containing nucleoside triphosphate hydrolases"/>
    <property type="match status" value="1"/>
</dbReference>
<dbReference type="GO" id="GO:0016787">
    <property type="term" value="F:hydrolase activity"/>
    <property type="evidence" value="ECO:0007669"/>
    <property type="project" value="InterPro"/>
</dbReference>
<keyword evidence="5" id="KW-1185">Reference proteome</keyword>
<dbReference type="InterPro" id="IPR027417">
    <property type="entry name" value="P-loop_NTPase"/>
</dbReference>
<dbReference type="PANTHER" id="PTHR47396">
    <property type="entry name" value="TYPE I RESTRICTION ENZYME ECOKI R PROTEIN"/>
    <property type="match status" value="1"/>
</dbReference>
<dbReference type="InterPro" id="IPR014001">
    <property type="entry name" value="Helicase_ATP-bd"/>
</dbReference>
<dbReference type="GO" id="GO:0070125">
    <property type="term" value="P:mitochondrial translational elongation"/>
    <property type="evidence" value="ECO:0007669"/>
    <property type="project" value="TreeGrafter"/>
</dbReference>
<keyword evidence="1" id="KW-0347">Helicase</keyword>
<dbReference type="GO" id="GO:0061749">
    <property type="term" value="F:forked DNA-dependent helicase activity"/>
    <property type="evidence" value="ECO:0007669"/>
    <property type="project" value="TreeGrafter"/>
</dbReference>
<dbReference type="GO" id="GO:0005759">
    <property type="term" value="C:mitochondrial matrix"/>
    <property type="evidence" value="ECO:0007669"/>
    <property type="project" value="TreeGrafter"/>
</dbReference>